<dbReference type="Proteomes" id="UP000076154">
    <property type="component" value="Unassembled WGS sequence"/>
</dbReference>
<dbReference type="InterPro" id="IPR001810">
    <property type="entry name" value="F-box_dom"/>
</dbReference>
<dbReference type="InterPro" id="IPR036047">
    <property type="entry name" value="F-box-like_dom_sf"/>
</dbReference>
<name>A0A369K0V2_HYPMA</name>
<organism evidence="2 3">
    <name type="scientific">Hypsizygus marmoreus</name>
    <name type="common">White beech mushroom</name>
    <name type="synonym">Agaricus marmoreus</name>
    <dbReference type="NCBI Taxonomy" id="39966"/>
    <lineage>
        <taxon>Eukaryota</taxon>
        <taxon>Fungi</taxon>
        <taxon>Dikarya</taxon>
        <taxon>Basidiomycota</taxon>
        <taxon>Agaricomycotina</taxon>
        <taxon>Agaricomycetes</taxon>
        <taxon>Agaricomycetidae</taxon>
        <taxon>Agaricales</taxon>
        <taxon>Tricholomatineae</taxon>
        <taxon>Lyophyllaceae</taxon>
        <taxon>Hypsizygus</taxon>
    </lineage>
</organism>
<dbReference type="PROSITE" id="PS50181">
    <property type="entry name" value="FBOX"/>
    <property type="match status" value="1"/>
</dbReference>
<comment type="caution">
    <text evidence="2">The sequence shown here is derived from an EMBL/GenBank/DDBJ whole genome shotgun (WGS) entry which is preliminary data.</text>
</comment>
<keyword evidence="3" id="KW-1185">Reference proteome</keyword>
<dbReference type="AlphaFoldDB" id="A0A369K0V2"/>
<dbReference type="STRING" id="39966.A0A369K0V2"/>
<evidence type="ECO:0000259" key="1">
    <source>
        <dbReference type="PROSITE" id="PS50181"/>
    </source>
</evidence>
<dbReference type="InParanoid" id="A0A369K0V2"/>
<dbReference type="CDD" id="cd09917">
    <property type="entry name" value="F-box_SF"/>
    <property type="match status" value="1"/>
</dbReference>
<feature type="domain" description="F-box" evidence="1">
    <location>
        <begin position="235"/>
        <end position="284"/>
    </location>
</feature>
<accession>A0A369K0V2</accession>
<evidence type="ECO:0000313" key="2">
    <source>
        <dbReference type="EMBL" id="RDB27222.1"/>
    </source>
</evidence>
<protein>
    <recommendedName>
        <fullName evidence="1">F-box domain-containing protein</fullName>
    </recommendedName>
</protein>
<proteinExistence type="predicted"/>
<dbReference type="EMBL" id="LUEZ02000017">
    <property type="protein sequence ID" value="RDB27222.1"/>
    <property type="molecule type" value="Genomic_DNA"/>
</dbReference>
<dbReference type="Pfam" id="PF00646">
    <property type="entry name" value="F-box"/>
    <property type="match status" value="1"/>
</dbReference>
<gene>
    <name evidence="2" type="ORF">Hypma_004476</name>
</gene>
<dbReference type="OrthoDB" id="2823912at2759"/>
<reference evidence="2" key="1">
    <citation type="submission" date="2018-04" db="EMBL/GenBank/DDBJ databases">
        <title>Whole genome sequencing of Hypsizygus marmoreus.</title>
        <authorList>
            <person name="Choi I.-G."/>
            <person name="Min B."/>
            <person name="Kim J.-G."/>
            <person name="Kim S."/>
            <person name="Oh Y.-L."/>
            <person name="Kong W.-S."/>
            <person name="Park H."/>
            <person name="Jeong J."/>
            <person name="Song E.-S."/>
        </authorList>
    </citation>
    <scope>NUCLEOTIDE SEQUENCE [LARGE SCALE GENOMIC DNA]</scope>
    <source>
        <strain evidence="2">51987-8</strain>
    </source>
</reference>
<dbReference type="SUPFAM" id="SSF81383">
    <property type="entry name" value="F-box domain"/>
    <property type="match status" value="1"/>
</dbReference>
<evidence type="ECO:0000313" key="3">
    <source>
        <dbReference type="Proteomes" id="UP000076154"/>
    </source>
</evidence>
<sequence>MVSSFVIVSMLTVAVIELSTSLRYPGYAGATITSSRRICYSTNPTLPLLRTSVVLLLLFALQNRVRTLRELLEALAAMFISSSTFHTRNPFHGWCWRANILQEISDLFVVRVRVVAMQHAFLTHDSSRPSCLRLSTSILTCVATGLSSIERSDLLDNKTFTMLGGTQYNAPTTDTPFNSNDFLDLLPFFDADVEDFCTSNTSIGGYTRGAWRSLSTLIMRQERRQRAGQNMVWNLSGCLDLPLDLIYEIFGYLHPLDIYHISQTTKSLRSAVLIRSALSLWRKAYKRHPDVPRCPPTMSEPAWTALIFSAMLCEECRERRVPTDFALRMSLCESCMDSRYVLRNPPANASPAPYPKDHVIWELLPFSCRRRVKRNSPWITSTGVWYYKKFLYIASDVHAMADTVAQFEDDIVKGRPGAREAFEKFKLGTKKKVHVWVKHVDKLIGWANKCYDEIGVERIKRLDGYAHRIVKRFVMSGYDERDFTPDMAMIALYQHDVEKLTGRVWSHIRPQIENEIIERRDARLRRPRDALHKKRKNIIEDAYFEYKKTLQPCTWTFLPHITELFTYDAFSSLINLPDSSELTFSTCRDAMEQLPGYLTERQERQSRELHAMLPNIEDTGDTLDRLGLATSVVMCIRCAESKGFGGSCEFGWEDVRAHNWCAWEDDSPGRWIYSAIGSQVAASLARLLGLDPRTATASDMDTLDARFLCAKCPVAHYRRLNGRKVFTWRECVIHAMEMESDEDHDRHSWHFLTPETTAVIKLHETKYPEYN</sequence>